<gene>
    <name evidence="1" type="ORF">B0H16DRAFT_1698327</name>
</gene>
<sequence length="311" mass="34840">MWLQFPQRPSSFKPAGPQQHLLQLNFYSLGFALRLQPFRSTATLGLVLSDPVDVDIEVLGDYRKIGHSVVQVPIQLASYAVPCARHLTNYLLPCTPLPRKFSNLSAIHFNPTPAARWTRRAIIFKNCGIHSQNSPWSLGWAKSANCGLHTLELSTIQVEPDPVHINSHWAISGVEVASLDWFHGSSGCKLQFVNIQPVPRTVHSPLDSEAELMRWKQAFNRTNDASESSGQIVARKKEDAILWPFKLKYSTSTQYWSTHLIMFNLPSYQVNSLGLKTRGRGLDLGLLGDELDPSFLEVRLQLKNATEVGST</sequence>
<name>A0AAD7HPW2_9AGAR</name>
<organism evidence="1 2">
    <name type="scientific">Mycena metata</name>
    <dbReference type="NCBI Taxonomy" id="1033252"/>
    <lineage>
        <taxon>Eukaryota</taxon>
        <taxon>Fungi</taxon>
        <taxon>Dikarya</taxon>
        <taxon>Basidiomycota</taxon>
        <taxon>Agaricomycotina</taxon>
        <taxon>Agaricomycetes</taxon>
        <taxon>Agaricomycetidae</taxon>
        <taxon>Agaricales</taxon>
        <taxon>Marasmiineae</taxon>
        <taxon>Mycenaceae</taxon>
        <taxon>Mycena</taxon>
    </lineage>
</organism>
<evidence type="ECO:0000313" key="2">
    <source>
        <dbReference type="Proteomes" id="UP001215598"/>
    </source>
</evidence>
<evidence type="ECO:0000313" key="1">
    <source>
        <dbReference type="EMBL" id="KAJ7725489.1"/>
    </source>
</evidence>
<dbReference type="Proteomes" id="UP001215598">
    <property type="component" value="Unassembled WGS sequence"/>
</dbReference>
<reference evidence="1" key="1">
    <citation type="submission" date="2023-03" db="EMBL/GenBank/DDBJ databases">
        <title>Massive genome expansion in bonnet fungi (Mycena s.s.) driven by repeated elements and novel gene families across ecological guilds.</title>
        <authorList>
            <consortium name="Lawrence Berkeley National Laboratory"/>
            <person name="Harder C.B."/>
            <person name="Miyauchi S."/>
            <person name="Viragh M."/>
            <person name="Kuo A."/>
            <person name="Thoen E."/>
            <person name="Andreopoulos B."/>
            <person name="Lu D."/>
            <person name="Skrede I."/>
            <person name="Drula E."/>
            <person name="Henrissat B."/>
            <person name="Morin E."/>
            <person name="Kohler A."/>
            <person name="Barry K."/>
            <person name="LaButti K."/>
            <person name="Morin E."/>
            <person name="Salamov A."/>
            <person name="Lipzen A."/>
            <person name="Mereny Z."/>
            <person name="Hegedus B."/>
            <person name="Baldrian P."/>
            <person name="Stursova M."/>
            <person name="Weitz H."/>
            <person name="Taylor A."/>
            <person name="Grigoriev I.V."/>
            <person name="Nagy L.G."/>
            <person name="Martin F."/>
            <person name="Kauserud H."/>
        </authorList>
    </citation>
    <scope>NUCLEOTIDE SEQUENCE</scope>
    <source>
        <strain evidence="1">CBHHK182m</strain>
    </source>
</reference>
<dbReference type="EMBL" id="JARKIB010000194">
    <property type="protein sequence ID" value="KAJ7725489.1"/>
    <property type="molecule type" value="Genomic_DNA"/>
</dbReference>
<comment type="caution">
    <text evidence="1">The sequence shown here is derived from an EMBL/GenBank/DDBJ whole genome shotgun (WGS) entry which is preliminary data.</text>
</comment>
<dbReference type="AlphaFoldDB" id="A0AAD7HPW2"/>
<proteinExistence type="predicted"/>
<protein>
    <submittedName>
        <fullName evidence="1">Uncharacterized protein</fullName>
    </submittedName>
</protein>
<keyword evidence="2" id="KW-1185">Reference proteome</keyword>
<accession>A0AAD7HPW2</accession>